<protein>
    <submittedName>
        <fullName evidence="1">Mangotoxin biosynthesis-involved protein MgoB</fullName>
    </submittedName>
</protein>
<organism evidence="1 2">
    <name type="scientific">Pseudomonas silesiensis</name>
    <dbReference type="NCBI Taxonomy" id="1853130"/>
    <lineage>
        <taxon>Bacteria</taxon>
        <taxon>Pseudomonadati</taxon>
        <taxon>Pseudomonadota</taxon>
        <taxon>Gammaproteobacteria</taxon>
        <taxon>Pseudomonadales</taxon>
        <taxon>Pseudomonadaceae</taxon>
        <taxon>Pseudomonas</taxon>
    </lineage>
</organism>
<keyword evidence="2" id="KW-1185">Reference proteome</keyword>
<evidence type="ECO:0000313" key="1">
    <source>
        <dbReference type="EMBL" id="ANJ53670.1"/>
    </source>
</evidence>
<reference evidence="1 2" key="1">
    <citation type="journal article" date="2018" name="Syst. Appl. Microbiol.">
        <title>Pseudomonas silesiensis sp. nov. strain A3T isolated from a biological pesticide sewage treatment plant and analysis of the complete genome sequence.</title>
        <authorList>
            <person name="Kaminski M.A."/>
            <person name="Furmanczyk E.M."/>
            <person name="Sobczak A."/>
            <person name="Dziembowski A."/>
            <person name="Lipinski L."/>
        </authorList>
    </citation>
    <scope>NUCLEOTIDE SEQUENCE [LARGE SCALE GENOMIC DNA]</scope>
    <source>
        <strain evidence="1 2">A3</strain>
    </source>
</reference>
<gene>
    <name evidence="1" type="ORF">PMA3_00320</name>
</gene>
<evidence type="ECO:0000313" key="2">
    <source>
        <dbReference type="Proteomes" id="UP000078354"/>
    </source>
</evidence>
<name>A0A191YLB4_9PSED</name>
<dbReference type="InterPro" id="IPR024423">
    <property type="entry name" value="DUF3050"/>
</dbReference>
<dbReference type="EMBL" id="CP014870">
    <property type="protein sequence ID" value="ANJ53670.1"/>
    <property type="molecule type" value="Genomic_DNA"/>
</dbReference>
<dbReference type="KEGG" id="psil:PMA3_00320"/>
<dbReference type="InterPro" id="IPR016084">
    <property type="entry name" value="Haem_Oase-like_multi-hlx"/>
</dbReference>
<dbReference type="Gene3D" id="1.20.910.10">
    <property type="entry name" value="Heme oxygenase-like"/>
    <property type="match status" value="1"/>
</dbReference>
<dbReference type="SUPFAM" id="SSF48613">
    <property type="entry name" value="Heme oxygenase-like"/>
    <property type="match status" value="1"/>
</dbReference>
<dbReference type="OrthoDB" id="9791270at2"/>
<sequence length="260" mass="29044">MTSITDRLNLKKAELGAHPIFAEIHSLSALRRFMESHVFAVWDFMSLTKRLQQELTCVQLPWLPPRDPQAARLINEIVLGEESDDRPARGHYSHFELYLDAMREVGASTAAVERFVALQREGVSHDVALRSVEVDPAAAQFVRHTLHTALHAPGHCVAAAFLHGRESVIPQMFQRILDDWGIGSEQAPTFRYYLQRHIEVDAEEHGPAAANLLVRLVNGDPQREEEVYASAIAAVESRIALWDGLRLSMNVSEAAAEVNA</sequence>
<accession>A0A191YLB4</accession>
<dbReference type="RefSeq" id="WP_064675301.1">
    <property type="nucleotide sequence ID" value="NZ_CP014870.1"/>
</dbReference>
<dbReference type="STRING" id="1853130.PMA3_00320"/>
<dbReference type="Proteomes" id="UP000078354">
    <property type="component" value="Chromosome"/>
</dbReference>
<proteinExistence type="predicted"/>
<dbReference type="AlphaFoldDB" id="A0A191YLB4"/>
<dbReference type="Pfam" id="PF11251">
    <property type="entry name" value="DUF3050"/>
    <property type="match status" value="1"/>
</dbReference>